<evidence type="ECO:0000256" key="1">
    <source>
        <dbReference type="SAM" id="MobiDB-lite"/>
    </source>
</evidence>
<protein>
    <submittedName>
        <fullName evidence="2">Uncharacterized protein</fullName>
    </submittedName>
</protein>
<feature type="region of interest" description="Disordered" evidence="1">
    <location>
        <begin position="1"/>
        <end position="39"/>
    </location>
</feature>
<organism evidence="2 3">
    <name type="scientific">Adiantum capillus-veneris</name>
    <name type="common">Maidenhair fern</name>
    <dbReference type="NCBI Taxonomy" id="13818"/>
    <lineage>
        <taxon>Eukaryota</taxon>
        <taxon>Viridiplantae</taxon>
        <taxon>Streptophyta</taxon>
        <taxon>Embryophyta</taxon>
        <taxon>Tracheophyta</taxon>
        <taxon>Polypodiopsida</taxon>
        <taxon>Polypodiidae</taxon>
        <taxon>Polypodiales</taxon>
        <taxon>Pteridineae</taxon>
        <taxon>Pteridaceae</taxon>
        <taxon>Vittarioideae</taxon>
        <taxon>Adiantum</taxon>
    </lineage>
</organism>
<gene>
    <name evidence="2" type="ORF">GOP47_0021337</name>
</gene>
<keyword evidence="3" id="KW-1185">Reference proteome</keyword>
<name>A0A9D4U7X9_ADICA</name>
<dbReference type="AlphaFoldDB" id="A0A9D4U7X9"/>
<evidence type="ECO:0000313" key="2">
    <source>
        <dbReference type="EMBL" id="KAI5062790.1"/>
    </source>
</evidence>
<dbReference type="Proteomes" id="UP000886520">
    <property type="component" value="Chromosome 21"/>
</dbReference>
<sequence>MPQVPNSTTPRIVAIPSPSLNDENPSIGGTRLGGHTQSSSRVNWRLQEVMVLVEAEKDLHVGKRLQKLVDLVERIAPRANARQSGSSFAPCSLGFVTSSAKYHLVATVIGKWMRSSGARGAYRSRNSPSKYMIRWTIFLVAGKMWMWLDFCTTRSMTTRSH</sequence>
<dbReference type="EMBL" id="JABFUD020000021">
    <property type="protein sequence ID" value="KAI5062790.1"/>
    <property type="molecule type" value="Genomic_DNA"/>
</dbReference>
<proteinExistence type="predicted"/>
<comment type="caution">
    <text evidence="2">The sequence shown here is derived from an EMBL/GenBank/DDBJ whole genome shotgun (WGS) entry which is preliminary data.</text>
</comment>
<dbReference type="OrthoDB" id="10489821at2759"/>
<reference evidence="2" key="1">
    <citation type="submission" date="2021-01" db="EMBL/GenBank/DDBJ databases">
        <title>Adiantum capillus-veneris genome.</title>
        <authorList>
            <person name="Fang Y."/>
            <person name="Liao Q."/>
        </authorList>
    </citation>
    <scope>NUCLEOTIDE SEQUENCE</scope>
    <source>
        <strain evidence="2">H3</strain>
        <tissue evidence="2">Leaf</tissue>
    </source>
</reference>
<feature type="compositionally biased region" description="Polar residues" evidence="1">
    <location>
        <begin position="1"/>
        <end position="10"/>
    </location>
</feature>
<evidence type="ECO:0000313" key="3">
    <source>
        <dbReference type="Proteomes" id="UP000886520"/>
    </source>
</evidence>
<accession>A0A9D4U7X9</accession>